<proteinExistence type="inferred from homology"/>
<protein>
    <recommendedName>
        <fullName evidence="2">Bacterial type II secretion system protein E domain-containing protein</fullName>
    </recommendedName>
</protein>
<comment type="similarity">
    <text evidence="1">Belongs to the GSP E family.</text>
</comment>
<dbReference type="GO" id="GO:0016887">
    <property type="term" value="F:ATP hydrolysis activity"/>
    <property type="evidence" value="ECO:0007669"/>
    <property type="project" value="InterPro"/>
</dbReference>
<feature type="domain" description="Bacterial type II secretion system protein E" evidence="2">
    <location>
        <begin position="1"/>
        <end position="116"/>
    </location>
</feature>
<accession>X1A7B9</accession>
<dbReference type="InterPro" id="IPR027417">
    <property type="entry name" value="P-loop_NTPase"/>
</dbReference>
<dbReference type="CDD" id="cd01130">
    <property type="entry name" value="VirB11-like_ATPase"/>
    <property type="match status" value="1"/>
</dbReference>
<evidence type="ECO:0000313" key="3">
    <source>
        <dbReference type="EMBL" id="GAG78065.1"/>
    </source>
</evidence>
<dbReference type="PANTHER" id="PTHR30486:SF15">
    <property type="entry name" value="TYPE II_IV SECRETION SYSTEM ATPASE"/>
    <property type="match status" value="1"/>
</dbReference>
<sequence length="199" mass="22088">ELNLPQEHVVRLEARPANIEGKGQIAIRDLVKNCLRMRPDRIVVGECRGGEAIDMLQAMNTGHDGSMTTLHANTPYDTIARLTTMCLMSDLELPSRSIQEQIASAISLIVQTARMVDGQRRIVKICEVIGMGENGVKLDTIFEFKETGYDTDGKIIGEFVCVKSDPLVLQQLREQKIEVPKLKKSENAAGKTDKLPTQK</sequence>
<evidence type="ECO:0000256" key="1">
    <source>
        <dbReference type="ARBA" id="ARBA00006611"/>
    </source>
</evidence>
<reference evidence="3" key="1">
    <citation type="journal article" date="2014" name="Front. Microbiol.">
        <title>High frequency of phylogenetically diverse reductive dehalogenase-homologous genes in deep subseafloor sedimentary metagenomes.</title>
        <authorList>
            <person name="Kawai M."/>
            <person name="Futagami T."/>
            <person name="Toyoda A."/>
            <person name="Takaki Y."/>
            <person name="Nishi S."/>
            <person name="Hori S."/>
            <person name="Arai W."/>
            <person name="Tsubouchi T."/>
            <person name="Morono Y."/>
            <person name="Uchiyama I."/>
            <person name="Ito T."/>
            <person name="Fujiyama A."/>
            <person name="Inagaki F."/>
            <person name="Takami H."/>
        </authorList>
    </citation>
    <scope>NUCLEOTIDE SEQUENCE</scope>
    <source>
        <strain evidence="3">Expedition CK06-06</strain>
    </source>
</reference>
<comment type="caution">
    <text evidence="3">The sequence shown here is derived from an EMBL/GenBank/DDBJ whole genome shotgun (WGS) entry which is preliminary data.</text>
</comment>
<dbReference type="SUPFAM" id="SSF52540">
    <property type="entry name" value="P-loop containing nucleoside triphosphate hydrolases"/>
    <property type="match status" value="1"/>
</dbReference>
<gene>
    <name evidence="3" type="ORF">S01H4_25590</name>
</gene>
<dbReference type="Gene3D" id="3.40.50.300">
    <property type="entry name" value="P-loop containing nucleotide triphosphate hydrolases"/>
    <property type="match status" value="1"/>
</dbReference>
<dbReference type="AlphaFoldDB" id="X1A7B9"/>
<dbReference type="InterPro" id="IPR001482">
    <property type="entry name" value="T2SS/T4SS_dom"/>
</dbReference>
<dbReference type="InterPro" id="IPR050921">
    <property type="entry name" value="T4SS_GSP_E_ATPase"/>
</dbReference>
<evidence type="ECO:0000259" key="2">
    <source>
        <dbReference type="Pfam" id="PF00437"/>
    </source>
</evidence>
<dbReference type="Pfam" id="PF00437">
    <property type="entry name" value="T2SSE"/>
    <property type="match status" value="1"/>
</dbReference>
<feature type="non-terminal residue" evidence="3">
    <location>
        <position position="1"/>
    </location>
</feature>
<dbReference type="EMBL" id="BART01012197">
    <property type="protein sequence ID" value="GAG78065.1"/>
    <property type="molecule type" value="Genomic_DNA"/>
</dbReference>
<dbReference type="PANTHER" id="PTHR30486">
    <property type="entry name" value="TWITCHING MOTILITY PROTEIN PILT"/>
    <property type="match status" value="1"/>
</dbReference>
<organism evidence="3">
    <name type="scientific">marine sediment metagenome</name>
    <dbReference type="NCBI Taxonomy" id="412755"/>
    <lineage>
        <taxon>unclassified sequences</taxon>
        <taxon>metagenomes</taxon>
        <taxon>ecological metagenomes</taxon>
    </lineage>
</organism>
<name>X1A7B9_9ZZZZ</name>